<feature type="compositionally biased region" description="Polar residues" evidence="1">
    <location>
        <begin position="128"/>
        <end position="139"/>
    </location>
</feature>
<feature type="region of interest" description="Disordered" evidence="1">
    <location>
        <begin position="128"/>
        <end position="149"/>
    </location>
</feature>
<proteinExistence type="predicted"/>
<protein>
    <submittedName>
        <fullName evidence="2">Uncharacterized protein</fullName>
    </submittedName>
</protein>
<feature type="compositionally biased region" description="Polar residues" evidence="1">
    <location>
        <begin position="60"/>
        <end position="70"/>
    </location>
</feature>
<dbReference type="OrthoDB" id="3256438at2759"/>
<evidence type="ECO:0000313" key="2">
    <source>
        <dbReference type="EMBL" id="TEB18917.1"/>
    </source>
</evidence>
<keyword evidence="3" id="KW-1185">Reference proteome</keyword>
<evidence type="ECO:0000313" key="3">
    <source>
        <dbReference type="Proteomes" id="UP000298030"/>
    </source>
</evidence>
<organism evidence="2 3">
    <name type="scientific">Coprinellus micaceus</name>
    <name type="common">Glistening ink-cap mushroom</name>
    <name type="synonym">Coprinus micaceus</name>
    <dbReference type="NCBI Taxonomy" id="71717"/>
    <lineage>
        <taxon>Eukaryota</taxon>
        <taxon>Fungi</taxon>
        <taxon>Dikarya</taxon>
        <taxon>Basidiomycota</taxon>
        <taxon>Agaricomycotina</taxon>
        <taxon>Agaricomycetes</taxon>
        <taxon>Agaricomycetidae</taxon>
        <taxon>Agaricales</taxon>
        <taxon>Agaricineae</taxon>
        <taxon>Psathyrellaceae</taxon>
        <taxon>Coprinellus</taxon>
    </lineage>
</organism>
<gene>
    <name evidence="2" type="ORF">FA13DRAFT_1589659</name>
</gene>
<dbReference type="AlphaFoldDB" id="A0A4Y7SBB9"/>
<feature type="region of interest" description="Disordered" evidence="1">
    <location>
        <begin position="1"/>
        <end position="115"/>
    </location>
</feature>
<feature type="non-terminal residue" evidence="2">
    <location>
        <position position="261"/>
    </location>
</feature>
<comment type="caution">
    <text evidence="2">The sequence shown here is derived from an EMBL/GenBank/DDBJ whole genome shotgun (WGS) entry which is preliminary data.</text>
</comment>
<evidence type="ECO:0000256" key="1">
    <source>
        <dbReference type="SAM" id="MobiDB-lite"/>
    </source>
</evidence>
<name>A0A4Y7SBB9_COPMI</name>
<accession>A0A4Y7SBB9</accession>
<dbReference type="EMBL" id="QPFP01000216">
    <property type="protein sequence ID" value="TEB18917.1"/>
    <property type="molecule type" value="Genomic_DNA"/>
</dbReference>
<reference evidence="2 3" key="1">
    <citation type="journal article" date="2019" name="Nat. Ecol. Evol.">
        <title>Megaphylogeny resolves global patterns of mushroom evolution.</title>
        <authorList>
            <person name="Varga T."/>
            <person name="Krizsan K."/>
            <person name="Foldi C."/>
            <person name="Dima B."/>
            <person name="Sanchez-Garcia M."/>
            <person name="Sanchez-Ramirez S."/>
            <person name="Szollosi G.J."/>
            <person name="Szarkandi J.G."/>
            <person name="Papp V."/>
            <person name="Albert L."/>
            <person name="Andreopoulos W."/>
            <person name="Angelini C."/>
            <person name="Antonin V."/>
            <person name="Barry K.W."/>
            <person name="Bougher N.L."/>
            <person name="Buchanan P."/>
            <person name="Buyck B."/>
            <person name="Bense V."/>
            <person name="Catcheside P."/>
            <person name="Chovatia M."/>
            <person name="Cooper J."/>
            <person name="Damon W."/>
            <person name="Desjardin D."/>
            <person name="Finy P."/>
            <person name="Geml J."/>
            <person name="Haridas S."/>
            <person name="Hughes K."/>
            <person name="Justo A."/>
            <person name="Karasinski D."/>
            <person name="Kautmanova I."/>
            <person name="Kiss B."/>
            <person name="Kocsube S."/>
            <person name="Kotiranta H."/>
            <person name="LaButti K.M."/>
            <person name="Lechner B.E."/>
            <person name="Liimatainen K."/>
            <person name="Lipzen A."/>
            <person name="Lukacs Z."/>
            <person name="Mihaltcheva S."/>
            <person name="Morgado L.N."/>
            <person name="Niskanen T."/>
            <person name="Noordeloos M.E."/>
            <person name="Ohm R.A."/>
            <person name="Ortiz-Santana B."/>
            <person name="Ovrebo C."/>
            <person name="Racz N."/>
            <person name="Riley R."/>
            <person name="Savchenko A."/>
            <person name="Shiryaev A."/>
            <person name="Soop K."/>
            <person name="Spirin V."/>
            <person name="Szebenyi C."/>
            <person name="Tomsovsky M."/>
            <person name="Tulloss R.E."/>
            <person name="Uehling J."/>
            <person name="Grigoriev I.V."/>
            <person name="Vagvolgyi C."/>
            <person name="Papp T."/>
            <person name="Martin F.M."/>
            <person name="Miettinen O."/>
            <person name="Hibbett D.S."/>
            <person name="Nagy L.G."/>
        </authorList>
    </citation>
    <scope>NUCLEOTIDE SEQUENCE [LARGE SCALE GENOMIC DNA]</scope>
    <source>
        <strain evidence="2 3">FP101781</strain>
    </source>
</reference>
<feature type="non-terminal residue" evidence="2">
    <location>
        <position position="1"/>
    </location>
</feature>
<dbReference type="Proteomes" id="UP000298030">
    <property type="component" value="Unassembled WGS sequence"/>
</dbReference>
<feature type="compositionally biased region" description="Basic and acidic residues" evidence="1">
    <location>
        <begin position="1"/>
        <end position="13"/>
    </location>
</feature>
<sequence>PPKQPSKEVKEIPYTRTLQYQQDQRIARRRKAHGLSRCDSVADLSVPVAAQLVKEPPPSTSVLTPAPQQQKQRRANRTPTISISKIRAPPPSPVPSLATRRKPPPRAPQVILPSASSPHAVPIVLTHRTTSPLRPTGCSSAPGRPVFPRSKRDVNLLRIACMKRLEGGEGGNKGRQMRSMGVRGAVDMWRATRELESMMMSILKRGIEASDVVKSIAKKEEERKKAQVPGKGKALERQGSLVLSNSWVVVPGEDWEMVDCA</sequence>